<organism evidence="1 2">
    <name type="scientific">Aldrovandia affinis</name>
    <dbReference type="NCBI Taxonomy" id="143900"/>
    <lineage>
        <taxon>Eukaryota</taxon>
        <taxon>Metazoa</taxon>
        <taxon>Chordata</taxon>
        <taxon>Craniata</taxon>
        <taxon>Vertebrata</taxon>
        <taxon>Euteleostomi</taxon>
        <taxon>Actinopterygii</taxon>
        <taxon>Neopterygii</taxon>
        <taxon>Teleostei</taxon>
        <taxon>Notacanthiformes</taxon>
        <taxon>Halosauridae</taxon>
        <taxon>Aldrovandia</taxon>
    </lineage>
</organism>
<dbReference type="AlphaFoldDB" id="A0AAD7S1N9"/>
<sequence>MARDFVSIKAAADRFVQWANEKLQEQDKEMELEVEATLPPKRRKKKLIRPGEMAHVETVTSPEKTFEITVHNSIMDTAIETMQKISESWHTLF</sequence>
<proteinExistence type="predicted"/>
<protein>
    <submittedName>
        <fullName evidence="1">Uncharacterized protein</fullName>
    </submittedName>
</protein>
<name>A0AAD7S1N9_9TELE</name>
<comment type="caution">
    <text evidence="1">The sequence shown here is derived from an EMBL/GenBank/DDBJ whole genome shotgun (WGS) entry which is preliminary data.</text>
</comment>
<dbReference type="Proteomes" id="UP001221898">
    <property type="component" value="Unassembled WGS sequence"/>
</dbReference>
<dbReference type="EMBL" id="JAINUG010000127">
    <property type="protein sequence ID" value="KAJ8394336.1"/>
    <property type="molecule type" value="Genomic_DNA"/>
</dbReference>
<evidence type="ECO:0000313" key="2">
    <source>
        <dbReference type="Proteomes" id="UP001221898"/>
    </source>
</evidence>
<gene>
    <name evidence="1" type="ORF">AAFF_G00047430</name>
</gene>
<keyword evidence="2" id="KW-1185">Reference proteome</keyword>
<accession>A0AAD7S1N9</accession>
<evidence type="ECO:0000313" key="1">
    <source>
        <dbReference type="EMBL" id="KAJ8394336.1"/>
    </source>
</evidence>
<reference evidence="1" key="1">
    <citation type="journal article" date="2023" name="Science">
        <title>Genome structures resolve the early diversification of teleost fishes.</title>
        <authorList>
            <person name="Parey E."/>
            <person name="Louis A."/>
            <person name="Montfort J."/>
            <person name="Bouchez O."/>
            <person name="Roques C."/>
            <person name="Iampietro C."/>
            <person name="Lluch J."/>
            <person name="Castinel A."/>
            <person name="Donnadieu C."/>
            <person name="Desvignes T."/>
            <person name="Floi Bucao C."/>
            <person name="Jouanno E."/>
            <person name="Wen M."/>
            <person name="Mejri S."/>
            <person name="Dirks R."/>
            <person name="Jansen H."/>
            <person name="Henkel C."/>
            <person name="Chen W.J."/>
            <person name="Zahm M."/>
            <person name="Cabau C."/>
            <person name="Klopp C."/>
            <person name="Thompson A.W."/>
            <person name="Robinson-Rechavi M."/>
            <person name="Braasch I."/>
            <person name="Lecointre G."/>
            <person name="Bobe J."/>
            <person name="Postlethwait J.H."/>
            <person name="Berthelot C."/>
            <person name="Roest Crollius H."/>
            <person name="Guiguen Y."/>
        </authorList>
    </citation>
    <scope>NUCLEOTIDE SEQUENCE</scope>
    <source>
        <strain evidence="1">NC1722</strain>
    </source>
</reference>